<dbReference type="InterPro" id="IPR006026">
    <property type="entry name" value="Peptidase_Metallo"/>
</dbReference>
<accession>A0A9P0FZD5</accession>
<dbReference type="Pfam" id="PF01400">
    <property type="entry name" value="Astacin"/>
    <property type="match status" value="1"/>
</dbReference>
<dbReference type="InterPro" id="IPR001506">
    <property type="entry name" value="Peptidase_M12A"/>
</dbReference>
<proteinExistence type="predicted"/>
<protein>
    <recommendedName>
        <fullName evidence="2">Metalloendopeptidase</fullName>
        <ecNumber evidence="2">3.4.24.-</ecNumber>
    </recommendedName>
</protein>
<keyword evidence="7" id="KW-1185">Reference proteome</keyword>
<dbReference type="GO" id="GO:0004222">
    <property type="term" value="F:metalloendopeptidase activity"/>
    <property type="evidence" value="ECO:0007669"/>
    <property type="project" value="UniProtKB-UniRule"/>
</dbReference>
<dbReference type="PANTHER" id="PTHR10127">
    <property type="entry name" value="DISCOIDIN, CUB, EGF, LAMININ , AND ZINC METALLOPROTEASE DOMAIN CONTAINING"/>
    <property type="match status" value="1"/>
</dbReference>
<feature type="domain" description="MAM" evidence="4">
    <location>
        <begin position="138"/>
        <end position="304"/>
    </location>
</feature>
<comment type="caution">
    <text evidence="1">Lacks conserved residue(s) required for the propagation of feature annotation.</text>
</comment>
<dbReference type="Proteomes" id="UP001152759">
    <property type="component" value="Chromosome 10"/>
</dbReference>
<dbReference type="EMBL" id="OU963871">
    <property type="protein sequence ID" value="CAH0762266.1"/>
    <property type="molecule type" value="Genomic_DNA"/>
</dbReference>
<evidence type="ECO:0000256" key="2">
    <source>
        <dbReference type="RuleBase" id="RU361183"/>
    </source>
</evidence>
<keyword evidence="2" id="KW-0862">Zinc</keyword>
<dbReference type="AlphaFoldDB" id="A0A9P0FZD5"/>
<reference evidence="6" key="1">
    <citation type="submission" date="2021-12" db="EMBL/GenBank/DDBJ databases">
        <authorList>
            <person name="King R."/>
        </authorList>
    </citation>
    <scope>NUCLEOTIDE SEQUENCE</scope>
</reference>
<dbReference type="SUPFAM" id="SSF55486">
    <property type="entry name" value="Metalloproteases ('zincins'), catalytic domain"/>
    <property type="match status" value="1"/>
</dbReference>
<dbReference type="Pfam" id="PF00629">
    <property type="entry name" value="MAM"/>
    <property type="match status" value="1"/>
</dbReference>
<dbReference type="PROSITE" id="PS50060">
    <property type="entry name" value="MAM_2"/>
    <property type="match status" value="1"/>
</dbReference>
<feature type="domain" description="Peptidase M12A" evidence="5">
    <location>
        <begin position="1"/>
        <end position="119"/>
    </location>
</feature>
<dbReference type="GO" id="GO:0016020">
    <property type="term" value="C:membrane"/>
    <property type="evidence" value="ECO:0007669"/>
    <property type="project" value="InterPro"/>
</dbReference>
<dbReference type="PANTHER" id="PTHR10127:SF850">
    <property type="entry name" value="METALLOENDOPEPTIDASE"/>
    <property type="match status" value="1"/>
</dbReference>
<sequence length="362" mass="42001">MSEYAEKTCVRFKERSGERDYVRFSEDRNMRGAEADVGRGKGETIIKFNTKSWSRSMVLHELGHTLSLIDEHMRPDRDEYLKVYPKNALKEFRWVFEKFDYKDVNLLGEPFDRKSIMMYEMGYTWKGSKQKPSWPVDVYCSFDEEECGFKWWRGSTWKLITKTEDEGGYLESAISNIRGSPTKENPNIWSVNFHGLSPFDTERGPEGCIKFKYLLEDQIPTQVSLKLFKVDLRAPLDLFPKSRNYFEIWSTDASSYLGVWSQVSIRTSVTGPFMLEFRSSFVDKNTKGSVKIDDLEVRYTPCKRPTHVDDQLINGKLSKQRTLSWLGSMKKLLPCSSSLSGSSFSSRMSSPTPSFKKERDES</sequence>
<dbReference type="EC" id="3.4.24.-" evidence="2"/>
<comment type="cofactor">
    <cofactor evidence="2">
        <name>Zn(2+)</name>
        <dbReference type="ChEBI" id="CHEBI:29105"/>
    </cofactor>
    <text evidence="2">Binds 1 zinc ion per subunit.</text>
</comment>
<keyword evidence="2" id="KW-0378">Hydrolase</keyword>
<dbReference type="SMART" id="SM00235">
    <property type="entry name" value="ZnMc"/>
    <property type="match status" value="1"/>
</dbReference>
<keyword evidence="2" id="KW-0645">Protease</keyword>
<feature type="active site" evidence="1">
    <location>
        <position position="61"/>
    </location>
</feature>
<organism evidence="6 7">
    <name type="scientific">Bemisia tabaci</name>
    <name type="common">Sweetpotato whitefly</name>
    <name type="synonym">Aleurodes tabaci</name>
    <dbReference type="NCBI Taxonomy" id="7038"/>
    <lineage>
        <taxon>Eukaryota</taxon>
        <taxon>Metazoa</taxon>
        <taxon>Ecdysozoa</taxon>
        <taxon>Arthropoda</taxon>
        <taxon>Hexapoda</taxon>
        <taxon>Insecta</taxon>
        <taxon>Pterygota</taxon>
        <taxon>Neoptera</taxon>
        <taxon>Paraneoptera</taxon>
        <taxon>Hemiptera</taxon>
        <taxon>Sternorrhyncha</taxon>
        <taxon>Aleyrodoidea</taxon>
        <taxon>Aleyrodidae</taxon>
        <taxon>Aleyrodinae</taxon>
        <taxon>Bemisia</taxon>
    </lineage>
</organism>
<evidence type="ECO:0000256" key="3">
    <source>
        <dbReference type="SAM" id="MobiDB-lite"/>
    </source>
</evidence>
<keyword evidence="2" id="KW-0479">Metal-binding</keyword>
<evidence type="ECO:0000313" key="7">
    <source>
        <dbReference type="Proteomes" id="UP001152759"/>
    </source>
</evidence>
<dbReference type="InterPro" id="IPR000998">
    <property type="entry name" value="MAM_dom"/>
</dbReference>
<evidence type="ECO:0000256" key="1">
    <source>
        <dbReference type="PROSITE-ProRule" id="PRU01211"/>
    </source>
</evidence>
<dbReference type="PRINTS" id="PR00480">
    <property type="entry name" value="ASTACIN"/>
</dbReference>
<evidence type="ECO:0000259" key="4">
    <source>
        <dbReference type="PROSITE" id="PS50060"/>
    </source>
</evidence>
<evidence type="ECO:0000259" key="5">
    <source>
        <dbReference type="PROSITE" id="PS51864"/>
    </source>
</evidence>
<dbReference type="Gene3D" id="3.40.390.10">
    <property type="entry name" value="Collagenase (Catalytic Domain)"/>
    <property type="match status" value="1"/>
</dbReference>
<dbReference type="GO" id="GO:0006508">
    <property type="term" value="P:proteolysis"/>
    <property type="evidence" value="ECO:0007669"/>
    <property type="project" value="UniProtKB-KW"/>
</dbReference>
<feature type="region of interest" description="Disordered" evidence="3">
    <location>
        <begin position="338"/>
        <end position="362"/>
    </location>
</feature>
<keyword evidence="2" id="KW-0482">Metalloprotease</keyword>
<dbReference type="Gene3D" id="2.60.120.200">
    <property type="match status" value="1"/>
</dbReference>
<dbReference type="GO" id="GO:0008270">
    <property type="term" value="F:zinc ion binding"/>
    <property type="evidence" value="ECO:0007669"/>
    <property type="project" value="InterPro"/>
</dbReference>
<dbReference type="InterPro" id="IPR024079">
    <property type="entry name" value="MetalloPept_cat_dom_sf"/>
</dbReference>
<feature type="compositionally biased region" description="Low complexity" evidence="3">
    <location>
        <begin position="338"/>
        <end position="354"/>
    </location>
</feature>
<gene>
    <name evidence="6" type="ORF">BEMITA_LOCUS2416</name>
</gene>
<evidence type="ECO:0000313" key="6">
    <source>
        <dbReference type="EMBL" id="CAH0762266.1"/>
    </source>
</evidence>
<name>A0A9P0FZD5_BEMTA</name>
<dbReference type="PROSITE" id="PS51864">
    <property type="entry name" value="ASTACIN"/>
    <property type="match status" value="1"/>
</dbReference>